<dbReference type="Proteomes" id="UP001634394">
    <property type="component" value="Unassembled WGS sequence"/>
</dbReference>
<keyword evidence="6" id="KW-1185">Reference proteome</keyword>
<proteinExistence type="predicted"/>
<feature type="region of interest" description="Disordered" evidence="4">
    <location>
        <begin position="265"/>
        <end position="338"/>
    </location>
</feature>
<reference evidence="5 6" key="1">
    <citation type="submission" date="2024-11" db="EMBL/GenBank/DDBJ databases">
        <title>Chromosome-level genome assembly of the freshwater bivalve Anodonta woodiana.</title>
        <authorList>
            <person name="Chen X."/>
        </authorList>
    </citation>
    <scope>NUCLEOTIDE SEQUENCE [LARGE SCALE GENOMIC DNA]</scope>
    <source>
        <strain evidence="5">MN2024</strain>
        <tissue evidence="5">Gills</tissue>
    </source>
</reference>
<dbReference type="SMART" id="SM00320">
    <property type="entry name" value="WD40"/>
    <property type="match status" value="7"/>
</dbReference>
<feature type="region of interest" description="Disordered" evidence="4">
    <location>
        <begin position="708"/>
        <end position="729"/>
    </location>
</feature>
<evidence type="ECO:0000256" key="3">
    <source>
        <dbReference type="PROSITE-ProRule" id="PRU00221"/>
    </source>
</evidence>
<name>A0ABD3XHJ1_SINWO</name>
<dbReference type="PROSITE" id="PS50082">
    <property type="entry name" value="WD_REPEATS_2"/>
    <property type="match status" value="1"/>
</dbReference>
<dbReference type="EMBL" id="JBJQND010000002">
    <property type="protein sequence ID" value="KAL3885744.1"/>
    <property type="molecule type" value="Genomic_DNA"/>
</dbReference>
<dbReference type="InterPro" id="IPR045151">
    <property type="entry name" value="DCAF8"/>
</dbReference>
<keyword evidence="1 3" id="KW-0853">WD repeat</keyword>
<feature type="compositionally biased region" description="Polar residues" evidence="4">
    <location>
        <begin position="53"/>
        <end position="62"/>
    </location>
</feature>
<feature type="region of interest" description="Disordered" evidence="4">
    <location>
        <begin position="42"/>
        <end position="85"/>
    </location>
</feature>
<keyword evidence="2" id="KW-0677">Repeat</keyword>
<gene>
    <name evidence="5" type="ORF">ACJMK2_025787</name>
</gene>
<feature type="compositionally biased region" description="Basic and acidic residues" evidence="4">
    <location>
        <begin position="773"/>
        <end position="789"/>
    </location>
</feature>
<protein>
    <recommendedName>
        <fullName evidence="7">DDB1- and CUL4-associated factor 8</fullName>
    </recommendedName>
</protein>
<dbReference type="InterPro" id="IPR015943">
    <property type="entry name" value="WD40/YVTN_repeat-like_dom_sf"/>
</dbReference>
<feature type="region of interest" description="Disordered" evidence="4">
    <location>
        <begin position="1"/>
        <end position="27"/>
    </location>
</feature>
<sequence>MSEHKGVPIAKYSVTDKAPVSTENQNHSAKILAQGVSEHFKRSMENQAEETDIQQSRYTEFQNKSEDQSIKFENQSNNNNSNGDHCLTIGAMDKDDSGIDLEKFQTGAKDCSDLDGTESTSESLEDSAVSSQNSESLIHGEDGIDVNINEANDEVKKTDTDKALSANKIENCSDKSYVTEDIPKISDSSNVEAFELRKPDDESEFVDIETISISLDAASPLLDNPNTHAIQMEEEEEAAASKTKNCKKSKADLSDSLSKRSKCLRKRRIESDSDDSDASVENNENTEEANDSMHSLSLDSDDFSDEEVENNIEEDKKSENSSSDNNEDMDVNDGKVPKHNWKALPHVREREYGYRNNTPPGYFRQKIQGSLRMVQRLKLQYKMEYHEGCVNALNFNRIGTLLASGSDDLNIVLWNWLKNRPALVYDSGHRSNVFQAKFMPFSGDCHVVSCARDGQIRLADLSLTGVCKGTKKLAQHKGAAHKLALELESPHIFLSCGEDAITYEIDLRQEKPNKLVITKEYDKKVALYSVHSNPCNSFEFCVGGRDHYIRLYDKRKIAEDVDGGILKKFCPSHLVNSDLKANVTCACYNYNGTEVLGTYNDEDIYLFNNEDSEWAEYKHKYVGHRNNQTVKGVNFYGPKSEFIVSGSDCGHIYLWDKETEKIVQLMEGDEGGVINVLEPHPFAPILATSGLDHDVKIWAPTAEDPTELKGMNQLVKRNKRERDEERRAEPEMLDGQMLWFIMNQLRRSRRRRAQEAGLEDEEPSSFSEGSDSDSEHSEGVHERLQCVPS</sequence>
<evidence type="ECO:0008006" key="7">
    <source>
        <dbReference type="Google" id="ProtNLM"/>
    </source>
</evidence>
<evidence type="ECO:0000256" key="1">
    <source>
        <dbReference type="ARBA" id="ARBA00022574"/>
    </source>
</evidence>
<evidence type="ECO:0000256" key="2">
    <source>
        <dbReference type="ARBA" id="ARBA00022737"/>
    </source>
</evidence>
<dbReference type="AlphaFoldDB" id="A0ABD3XHJ1"/>
<dbReference type="PANTHER" id="PTHR15574:SF21">
    <property type="entry name" value="DDB1- AND CUL4-ASSOCIATED FACTOR 8"/>
    <property type="match status" value="1"/>
</dbReference>
<feature type="compositionally biased region" description="Acidic residues" evidence="4">
    <location>
        <begin position="272"/>
        <end position="290"/>
    </location>
</feature>
<feature type="compositionally biased region" description="Polar residues" evidence="4">
    <location>
        <begin position="117"/>
        <end position="136"/>
    </location>
</feature>
<feature type="compositionally biased region" description="Acidic residues" evidence="4">
    <location>
        <begin position="299"/>
        <end position="312"/>
    </location>
</feature>
<feature type="repeat" description="WD" evidence="3">
    <location>
        <begin position="383"/>
        <end position="415"/>
    </location>
</feature>
<dbReference type="Pfam" id="PF00400">
    <property type="entry name" value="WD40"/>
    <property type="match status" value="2"/>
</dbReference>
<feature type="region of interest" description="Disordered" evidence="4">
    <location>
        <begin position="234"/>
        <end position="253"/>
    </location>
</feature>
<dbReference type="PROSITE" id="PS50294">
    <property type="entry name" value="WD_REPEATS_REGION"/>
    <property type="match status" value="1"/>
</dbReference>
<dbReference type="SUPFAM" id="SSF50978">
    <property type="entry name" value="WD40 repeat-like"/>
    <property type="match status" value="1"/>
</dbReference>
<dbReference type="PANTHER" id="PTHR15574">
    <property type="entry name" value="WD REPEAT DOMAIN-CONTAINING FAMILY"/>
    <property type="match status" value="1"/>
</dbReference>
<feature type="region of interest" description="Disordered" evidence="4">
    <location>
        <begin position="109"/>
        <end position="136"/>
    </location>
</feature>
<accession>A0ABD3XHJ1</accession>
<feature type="region of interest" description="Disordered" evidence="4">
    <location>
        <begin position="750"/>
        <end position="789"/>
    </location>
</feature>
<dbReference type="InterPro" id="IPR001680">
    <property type="entry name" value="WD40_rpt"/>
</dbReference>
<organism evidence="5 6">
    <name type="scientific">Sinanodonta woodiana</name>
    <name type="common">Chinese pond mussel</name>
    <name type="synonym">Anodonta woodiana</name>
    <dbReference type="NCBI Taxonomy" id="1069815"/>
    <lineage>
        <taxon>Eukaryota</taxon>
        <taxon>Metazoa</taxon>
        <taxon>Spiralia</taxon>
        <taxon>Lophotrochozoa</taxon>
        <taxon>Mollusca</taxon>
        <taxon>Bivalvia</taxon>
        <taxon>Autobranchia</taxon>
        <taxon>Heteroconchia</taxon>
        <taxon>Palaeoheterodonta</taxon>
        <taxon>Unionida</taxon>
        <taxon>Unionoidea</taxon>
        <taxon>Unionidae</taxon>
        <taxon>Unioninae</taxon>
        <taxon>Sinanodonta</taxon>
    </lineage>
</organism>
<dbReference type="Gene3D" id="2.130.10.10">
    <property type="entry name" value="YVTN repeat-like/Quinoprotein amine dehydrogenase"/>
    <property type="match status" value="1"/>
</dbReference>
<feature type="compositionally biased region" description="Basic and acidic residues" evidence="4">
    <location>
        <begin position="720"/>
        <end position="729"/>
    </location>
</feature>
<comment type="caution">
    <text evidence="5">The sequence shown here is derived from an EMBL/GenBank/DDBJ whole genome shotgun (WGS) entry which is preliminary data.</text>
</comment>
<evidence type="ECO:0000313" key="6">
    <source>
        <dbReference type="Proteomes" id="UP001634394"/>
    </source>
</evidence>
<evidence type="ECO:0000313" key="5">
    <source>
        <dbReference type="EMBL" id="KAL3885744.1"/>
    </source>
</evidence>
<evidence type="ECO:0000256" key="4">
    <source>
        <dbReference type="SAM" id="MobiDB-lite"/>
    </source>
</evidence>
<dbReference type="InterPro" id="IPR036322">
    <property type="entry name" value="WD40_repeat_dom_sf"/>
</dbReference>